<dbReference type="EnsemblProtists" id="EOD06322">
    <property type="protein sequence ID" value="EOD06322"/>
    <property type="gene ID" value="EMIHUDRAFT_46925"/>
</dbReference>
<keyword evidence="8" id="KW-0472">Membrane</keyword>
<keyword evidence="7" id="KW-0443">Lipid metabolism</keyword>
<dbReference type="eggNOG" id="KOG1617">
    <property type="taxonomic scope" value="Eukaryota"/>
</dbReference>
<dbReference type="GO" id="GO:0016020">
    <property type="term" value="C:membrane"/>
    <property type="evidence" value="ECO:0007669"/>
    <property type="project" value="UniProtKB-SubCell"/>
</dbReference>
<keyword evidence="6" id="KW-1133">Transmembrane helix</keyword>
<dbReference type="Gene3D" id="1.20.120.1760">
    <property type="match status" value="1"/>
</dbReference>
<keyword evidence="3" id="KW-0444">Lipid biosynthesis</keyword>
<comment type="similarity">
    <text evidence="2 11">Belongs to the CDP-alcohol phosphatidyltransferase class-I family.</text>
</comment>
<evidence type="ECO:0000256" key="7">
    <source>
        <dbReference type="ARBA" id="ARBA00023098"/>
    </source>
</evidence>
<dbReference type="GeneID" id="17252500"/>
<evidence type="ECO:0000256" key="5">
    <source>
        <dbReference type="ARBA" id="ARBA00022692"/>
    </source>
</evidence>
<evidence type="ECO:0000256" key="9">
    <source>
        <dbReference type="ARBA" id="ARBA00023209"/>
    </source>
</evidence>
<reference evidence="12" key="2">
    <citation type="submission" date="2024-10" db="UniProtKB">
        <authorList>
            <consortium name="EnsemblProtists"/>
        </authorList>
    </citation>
    <scope>IDENTIFICATION</scope>
</reference>
<dbReference type="AlphaFoldDB" id="A0A0D3I4Y7"/>
<keyword evidence="4 11" id="KW-0808">Transferase</keyword>
<accession>A0A0D3I4Y7</accession>
<evidence type="ECO:0000256" key="4">
    <source>
        <dbReference type="ARBA" id="ARBA00022679"/>
    </source>
</evidence>
<dbReference type="InterPro" id="IPR050324">
    <property type="entry name" value="CDP-alcohol_PTase-I"/>
</dbReference>
<dbReference type="GO" id="GO:0046474">
    <property type="term" value="P:glycerophospholipid biosynthetic process"/>
    <property type="evidence" value="ECO:0007669"/>
    <property type="project" value="TreeGrafter"/>
</dbReference>
<dbReference type="GeneID" id="17253815"/>
<dbReference type="Pfam" id="PF01066">
    <property type="entry name" value="CDP-OH_P_transf"/>
    <property type="match status" value="1"/>
</dbReference>
<dbReference type="RefSeq" id="XP_005758751.1">
    <property type="nucleotide sequence ID" value="XM_005758694.1"/>
</dbReference>
<dbReference type="InterPro" id="IPR004570">
    <property type="entry name" value="Phosphatidylglycerol_P_synth"/>
</dbReference>
<sequence length="149" mass="15696">VPNALTAARVAAIPVLVATFYNRRSSPWLPASIFTACAATDFLDGYLARRWAVHSDLGAFLDPVADKLLVCSCLVLLAGALGAAVAVPTAVIVCREVTISALREWMGARGHSAAVAVGWWGKLKTATQMVALLLLLLACPGKLTALQPW</sequence>
<dbReference type="KEGG" id="ehx:EMIHUDRAFT_46925"/>
<evidence type="ECO:0008006" key="14">
    <source>
        <dbReference type="Google" id="ProtNLM"/>
    </source>
</evidence>
<dbReference type="PaxDb" id="2903-EOD06322"/>
<evidence type="ECO:0000256" key="10">
    <source>
        <dbReference type="ARBA" id="ARBA00023264"/>
    </source>
</evidence>
<evidence type="ECO:0000256" key="8">
    <source>
        <dbReference type="ARBA" id="ARBA00023136"/>
    </source>
</evidence>
<evidence type="ECO:0000313" key="12">
    <source>
        <dbReference type="EnsemblProtists" id="EOD06322"/>
    </source>
</evidence>
<keyword evidence="13" id="KW-1185">Reference proteome</keyword>
<evidence type="ECO:0000256" key="6">
    <source>
        <dbReference type="ARBA" id="ARBA00022989"/>
    </source>
</evidence>
<dbReference type="KEGG" id="ehx:EMIHUDRAFT_57780"/>
<dbReference type="GO" id="GO:0008444">
    <property type="term" value="F:CDP-diacylglycerol-glycerol-3-phosphate 3-phosphatidyltransferase activity"/>
    <property type="evidence" value="ECO:0007669"/>
    <property type="project" value="InterPro"/>
</dbReference>
<dbReference type="PANTHER" id="PTHR14269">
    <property type="entry name" value="CDP-DIACYLGLYCEROL--GLYCEROL-3-PHOSPHATE 3-PHOSPHATIDYLTRANSFERASE-RELATED"/>
    <property type="match status" value="1"/>
</dbReference>
<evidence type="ECO:0000313" key="13">
    <source>
        <dbReference type="Proteomes" id="UP000013827"/>
    </source>
</evidence>
<proteinExistence type="inferred from homology"/>
<dbReference type="OMA" id="REWMGAR"/>
<dbReference type="PIRSF" id="PIRSF000847">
    <property type="entry name" value="Phos_ph_gly_syn"/>
    <property type="match status" value="1"/>
</dbReference>
<dbReference type="PANTHER" id="PTHR14269:SF62">
    <property type="entry name" value="CDP-DIACYLGLYCEROL--GLYCEROL-3-PHOSPHATE 3-PHOSPHATIDYLTRANSFERASE 1, CHLOROPLASTIC"/>
    <property type="match status" value="1"/>
</dbReference>
<dbReference type="STRING" id="2903.R1BAK4"/>
<dbReference type="NCBIfam" id="TIGR00560">
    <property type="entry name" value="pgsA"/>
    <property type="match status" value="1"/>
</dbReference>
<dbReference type="Proteomes" id="UP000013827">
    <property type="component" value="Unassembled WGS sequence"/>
</dbReference>
<dbReference type="RefSeq" id="XP_005760120.1">
    <property type="nucleotide sequence ID" value="XM_005760063.1"/>
</dbReference>
<dbReference type="PROSITE" id="PS00379">
    <property type="entry name" value="CDP_ALCOHOL_P_TRANSF"/>
    <property type="match status" value="1"/>
</dbReference>
<protein>
    <recommendedName>
        <fullName evidence="14">CDP-diacylglycerol--glycerol-3-phosphate 3-phosphatidyltransferase</fullName>
    </recommendedName>
</protein>
<dbReference type="InterPro" id="IPR043130">
    <property type="entry name" value="CDP-OH_PTrfase_TM_dom"/>
</dbReference>
<dbReference type="InterPro" id="IPR048254">
    <property type="entry name" value="CDP_ALCOHOL_P_TRANSF_CS"/>
</dbReference>
<keyword evidence="5" id="KW-0812">Transmembrane</keyword>
<organism evidence="12 13">
    <name type="scientific">Emiliania huxleyi (strain CCMP1516)</name>
    <dbReference type="NCBI Taxonomy" id="280463"/>
    <lineage>
        <taxon>Eukaryota</taxon>
        <taxon>Haptista</taxon>
        <taxon>Haptophyta</taxon>
        <taxon>Prymnesiophyceae</taxon>
        <taxon>Isochrysidales</taxon>
        <taxon>Noelaerhabdaceae</taxon>
        <taxon>Emiliania</taxon>
    </lineage>
</organism>
<keyword evidence="10" id="KW-1208">Phospholipid metabolism</keyword>
<dbReference type="HOGENOM" id="CLU_051314_2_1_1"/>
<reference evidence="13" key="1">
    <citation type="journal article" date="2013" name="Nature">
        <title>Pan genome of the phytoplankton Emiliania underpins its global distribution.</title>
        <authorList>
            <person name="Read B.A."/>
            <person name="Kegel J."/>
            <person name="Klute M.J."/>
            <person name="Kuo A."/>
            <person name="Lefebvre S.C."/>
            <person name="Maumus F."/>
            <person name="Mayer C."/>
            <person name="Miller J."/>
            <person name="Monier A."/>
            <person name="Salamov A."/>
            <person name="Young J."/>
            <person name="Aguilar M."/>
            <person name="Claverie J.M."/>
            <person name="Frickenhaus S."/>
            <person name="Gonzalez K."/>
            <person name="Herman E.K."/>
            <person name="Lin Y.C."/>
            <person name="Napier J."/>
            <person name="Ogata H."/>
            <person name="Sarno A.F."/>
            <person name="Shmutz J."/>
            <person name="Schroeder D."/>
            <person name="de Vargas C."/>
            <person name="Verret F."/>
            <person name="von Dassow P."/>
            <person name="Valentin K."/>
            <person name="Van de Peer Y."/>
            <person name="Wheeler G."/>
            <person name="Dacks J.B."/>
            <person name="Delwiche C.F."/>
            <person name="Dyhrman S.T."/>
            <person name="Glockner G."/>
            <person name="John U."/>
            <person name="Richards T."/>
            <person name="Worden A.Z."/>
            <person name="Zhang X."/>
            <person name="Grigoriev I.V."/>
            <person name="Allen A.E."/>
            <person name="Bidle K."/>
            <person name="Borodovsky M."/>
            <person name="Bowler C."/>
            <person name="Brownlee C."/>
            <person name="Cock J.M."/>
            <person name="Elias M."/>
            <person name="Gladyshev V.N."/>
            <person name="Groth M."/>
            <person name="Guda C."/>
            <person name="Hadaegh A."/>
            <person name="Iglesias-Rodriguez M.D."/>
            <person name="Jenkins J."/>
            <person name="Jones B.M."/>
            <person name="Lawson T."/>
            <person name="Leese F."/>
            <person name="Lindquist E."/>
            <person name="Lobanov A."/>
            <person name="Lomsadze A."/>
            <person name="Malik S.B."/>
            <person name="Marsh M.E."/>
            <person name="Mackinder L."/>
            <person name="Mock T."/>
            <person name="Mueller-Roeber B."/>
            <person name="Pagarete A."/>
            <person name="Parker M."/>
            <person name="Probert I."/>
            <person name="Quesneville H."/>
            <person name="Raines C."/>
            <person name="Rensing S.A."/>
            <person name="Riano-Pachon D.M."/>
            <person name="Richier S."/>
            <person name="Rokitta S."/>
            <person name="Shiraiwa Y."/>
            <person name="Soanes D.M."/>
            <person name="van der Giezen M."/>
            <person name="Wahlund T.M."/>
            <person name="Williams B."/>
            <person name="Wilson W."/>
            <person name="Wolfe G."/>
            <person name="Wurch L.L."/>
        </authorList>
    </citation>
    <scope>NUCLEOTIDE SEQUENCE</scope>
</reference>
<evidence type="ECO:0000256" key="3">
    <source>
        <dbReference type="ARBA" id="ARBA00022516"/>
    </source>
</evidence>
<evidence type="ECO:0000256" key="11">
    <source>
        <dbReference type="RuleBase" id="RU003750"/>
    </source>
</evidence>
<keyword evidence="9" id="KW-0594">Phospholipid biosynthesis</keyword>
<dbReference type="EnsemblProtists" id="EOD07691">
    <property type="protein sequence ID" value="EOD07691"/>
    <property type="gene ID" value="EMIHUDRAFT_57780"/>
</dbReference>
<evidence type="ECO:0000256" key="2">
    <source>
        <dbReference type="ARBA" id="ARBA00010441"/>
    </source>
</evidence>
<evidence type="ECO:0000256" key="1">
    <source>
        <dbReference type="ARBA" id="ARBA00004141"/>
    </source>
</evidence>
<name>A0A0D3I4Y7_EMIH1</name>
<dbReference type="InterPro" id="IPR000462">
    <property type="entry name" value="CDP-OH_P_trans"/>
</dbReference>
<comment type="subcellular location">
    <subcellularLocation>
        <location evidence="1">Membrane</location>
        <topology evidence="1">Multi-pass membrane protein</topology>
    </subcellularLocation>
</comment>